<proteinExistence type="predicted"/>
<feature type="non-terminal residue" evidence="2">
    <location>
        <position position="585"/>
    </location>
</feature>
<name>A0A0C9TWI9_PAXIN</name>
<keyword evidence="3" id="KW-1185">Reference proteome</keyword>
<organism evidence="2 3">
    <name type="scientific">Paxillus involutus ATCC 200175</name>
    <dbReference type="NCBI Taxonomy" id="664439"/>
    <lineage>
        <taxon>Eukaryota</taxon>
        <taxon>Fungi</taxon>
        <taxon>Dikarya</taxon>
        <taxon>Basidiomycota</taxon>
        <taxon>Agaricomycotina</taxon>
        <taxon>Agaricomycetes</taxon>
        <taxon>Agaricomycetidae</taxon>
        <taxon>Boletales</taxon>
        <taxon>Paxilineae</taxon>
        <taxon>Paxillaceae</taxon>
        <taxon>Paxillus</taxon>
    </lineage>
</organism>
<evidence type="ECO:0000256" key="1">
    <source>
        <dbReference type="SAM" id="MobiDB-lite"/>
    </source>
</evidence>
<dbReference type="HOGENOM" id="CLU_009065_2_0_1"/>
<dbReference type="AlphaFoldDB" id="A0A0C9TWI9"/>
<dbReference type="EMBL" id="KN819375">
    <property type="protein sequence ID" value="KIJ11646.1"/>
    <property type="molecule type" value="Genomic_DNA"/>
</dbReference>
<reference evidence="2 3" key="1">
    <citation type="submission" date="2014-06" db="EMBL/GenBank/DDBJ databases">
        <authorList>
            <consortium name="DOE Joint Genome Institute"/>
            <person name="Kuo A."/>
            <person name="Kohler A."/>
            <person name="Nagy L.G."/>
            <person name="Floudas D."/>
            <person name="Copeland A."/>
            <person name="Barry K.W."/>
            <person name="Cichocki N."/>
            <person name="Veneault-Fourrey C."/>
            <person name="LaButti K."/>
            <person name="Lindquist E.A."/>
            <person name="Lipzen A."/>
            <person name="Lundell T."/>
            <person name="Morin E."/>
            <person name="Murat C."/>
            <person name="Sun H."/>
            <person name="Tunlid A."/>
            <person name="Henrissat B."/>
            <person name="Grigoriev I.V."/>
            <person name="Hibbett D.S."/>
            <person name="Martin F."/>
            <person name="Nordberg H.P."/>
            <person name="Cantor M.N."/>
            <person name="Hua S.X."/>
        </authorList>
    </citation>
    <scope>NUCLEOTIDE SEQUENCE [LARGE SCALE GENOMIC DNA]</scope>
    <source>
        <strain evidence="2 3">ATCC 200175</strain>
    </source>
</reference>
<feature type="region of interest" description="Disordered" evidence="1">
    <location>
        <begin position="516"/>
        <end position="540"/>
    </location>
</feature>
<protein>
    <submittedName>
        <fullName evidence="2">Uncharacterized protein</fullName>
    </submittedName>
</protein>
<dbReference type="Proteomes" id="UP000053647">
    <property type="component" value="Unassembled WGS sequence"/>
</dbReference>
<reference evidence="3" key="2">
    <citation type="submission" date="2015-01" db="EMBL/GenBank/DDBJ databases">
        <title>Evolutionary Origins and Diversification of the Mycorrhizal Mutualists.</title>
        <authorList>
            <consortium name="DOE Joint Genome Institute"/>
            <consortium name="Mycorrhizal Genomics Consortium"/>
            <person name="Kohler A."/>
            <person name="Kuo A."/>
            <person name="Nagy L.G."/>
            <person name="Floudas D."/>
            <person name="Copeland A."/>
            <person name="Barry K.W."/>
            <person name="Cichocki N."/>
            <person name="Veneault-Fourrey C."/>
            <person name="LaButti K."/>
            <person name="Lindquist E.A."/>
            <person name="Lipzen A."/>
            <person name="Lundell T."/>
            <person name="Morin E."/>
            <person name="Murat C."/>
            <person name="Riley R."/>
            <person name="Ohm R."/>
            <person name="Sun H."/>
            <person name="Tunlid A."/>
            <person name="Henrissat B."/>
            <person name="Grigoriev I.V."/>
            <person name="Hibbett D.S."/>
            <person name="Martin F."/>
        </authorList>
    </citation>
    <scope>NUCLEOTIDE SEQUENCE [LARGE SCALE GENOMIC DNA]</scope>
    <source>
        <strain evidence="3">ATCC 200175</strain>
    </source>
</reference>
<gene>
    <name evidence="2" type="ORF">PAXINDRAFT_84239</name>
</gene>
<evidence type="ECO:0000313" key="2">
    <source>
        <dbReference type="EMBL" id="KIJ11646.1"/>
    </source>
</evidence>
<sequence length="585" mass="65531">EFAHILKIHSPHAYRHMTRYLPACSERSFREKESHRPSFPMSICARSFQLVANHLEAVSYNGPVALSCDDTKLHAAWRLYYDKEKDGHYLVGAVDEPHFVADPEALCDIIDSAGLELATKLCLWCLQIPLSRSAPIIVSARPIATENDAGTLARWSLDIIGGLHAHNIMVVSSASDGTEVEHASQRIMEESAETTDIYEIKSPGDRITAIKIKVPITYGQPLSHRTFEEKSLAAAFVIFKCDSALSSSVVEMWNTLLEIQKSKPTKISQTHPCFESCISFIINRYPDYVGEIIYLFVHGELIDAYQNRRISHTTWIKMVLRVLYFHDGWCGYLGMAGYRESQYYISREAKDITQRLVHGLIRLVIIYCDYIPGDHPLLLWLHTKEPCKHTFSKLHELVEDFTALDAYYSIPHLHIKQREEVLCLQSPDFKARAQGHCHTYFYTVDVDLQELSTFPTDADIQQAAKEAAGKAQCLLSLLGLNPMQVLQSVKSTSAILPGISSFNRVPSFVNGLSESGLDSELDSDGKSGSEFDDSDGPATEKEGLESLVALTNDESDISVSNEMDDRFIQLMFAVIATNVGDMEAV</sequence>
<accession>A0A0C9TWI9</accession>
<evidence type="ECO:0000313" key="3">
    <source>
        <dbReference type="Proteomes" id="UP000053647"/>
    </source>
</evidence>
<dbReference type="OrthoDB" id="73076at2759"/>